<feature type="region of interest" description="Disordered" evidence="11">
    <location>
        <begin position="539"/>
        <end position="566"/>
    </location>
</feature>
<keyword evidence="12" id="KW-1133">Transmembrane helix</keyword>
<dbReference type="Pfam" id="PF02335">
    <property type="entry name" value="Cytochrom_C552"/>
    <property type="match status" value="2"/>
</dbReference>
<evidence type="ECO:0000313" key="13">
    <source>
        <dbReference type="EMBL" id="WPL18089.1"/>
    </source>
</evidence>
<evidence type="ECO:0000256" key="6">
    <source>
        <dbReference type="ARBA" id="ARBA00022729"/>
    </source>
</evidence>
<keyword evidence="9" id="KW-0408">Iron</keyword>
<evidence type="ECO:0000256" key="5">
    <source>
        <dbReference type="ARBA" id="ARBA00022723"/>
    </source>
</evidence>
<dbReference type="RefSeq" id="WP_328983873.1">
    <property type="nucleotide sequence ID" value="NZ_CP121472.1"/>
</dbReference>
<organism evidence="13 14">
    <name type="scientific">Thiorhodovibrio winogradskyi</name>
    <dbReference type="NCBI Taxonomy" id="77007"/>
    <lineage>
        <taxon>Bacteria</taxon>
        <taxon>Pseudomonadati</taxon>
        <taxon>Pseudomonadota</taxon>
        <taxon>Gammaproteobacteria</taxon>
        <taxon>Chromatiales</taxon>
        <taxon>Chromatiaceae</taxon>
        <taxon>Thiorhodovibrio</taxon>
    </lineage>
</organism>
<dbReference type="PIRSF" id="PIRSF000243">
    <property type="entry name" value="Cyt_c552"/>
    <property type="match status" value="1"/>
</dbReference>
<feature type="transmembrane region" description="Helical" evidence="12">
    <location>
        <begin position="20"/>
        <end position="42"/>
    </location>
</feature>
<keyword evidence="12" id="KW-0812">Transmembrane</keyword>
<dbReference type="Gene3D" id="1.10.1130.10">
    <property type="entry name" value="Flavocytochrome C3, Chain A"/>
    <property type="match status" value="2"/>
</dbReference>
<dbReference type="InterPro" id="IPR036280">
    <property type="entry name" value="Multihaem_cyt_sf"/>
</dbReference>
<evidence type="ECO:0000256" key="3">
    <source>
        <dbReference type="ARBA" id="ARBA00011887"/>
    </source>
</evidence>
<evidence type="ECO:0000313" key="14">
    <source>
        <dbReference type="Proteomes" id="UP001432180"/>
    </source>
</evidence>
<name>A0ABZ0SCQ4_9GAMM</name>
<keyword evidence="4" id="KW-0349">Heme</keyword>
<evidence type="ECO:0000256" key="7">
    <source>
        <dbReference type="ARBA" id="ARBA00022837"/>
    </source>
</evidence>
<evidence type="ECO:0000256" key="1">
    <source>
        <dbReference type="ARBA" id="ARBA00004196"/>
    </source>
</evidence>
<sequence>MNDDSSNIDQPAGQSPSARPWLLGGLFAATLIGVLLITWILVTMVGHQQDAREPYARVAAVSEISTDPLPWGLNWPHQFDGWKATAGDEFHGGSSALPQSKLDADPWLKRLYAGYAFSIDYREARGHAYMLYDQGVTERITKKPQPGACLHCHASVSVLYRRIGMDAMGEEVTPETLAVDFNTPAVMRGFEELSRKPYQEVLALLQATPDGTPGENEPVFPSAPAGGFSGEYAGEPVADDSVAKGEAHPVTCIDCHDPKTMAVRVTRPGFLQGIAALAAGDAAVPHLPSIGQWRAGSRARPYDPNQLASRQEMRSFVCGQCHVEYYCGDKATLTFPWAKGLRADDEEAFWDDFRFADGSDFHDFKHGETGAPSYKAQHPEFELWSQGIHARAGVSCADCHMPYQRQGAMKLSDHRVTSPLEKINSACQTCHHVSESELRARVATIQSRTRALIQRAAAAMTEMLDTIREAQAAGASDDDLAAVFAHQRQATWRLDYISSENSKGFHADQEAARVLAESIDHSRQAQALALRWRAPDAPDTSVLFSRPVRGVTPEQPPRTAESETDE</sequence>
<dbReference type="EMBL" id="CP121472">
    <property type="protein sequence ID" value="WPL18089.1"/>
    <property type="molecule type" value="Genomic_DNA"/>
</dbReference>
<reference evidence="13 14" key="1">
    <citation type="journal article" date="2023" name="Microorganisms">
        <title>Thiorhodovibrio frisius and Trv. litoralis spp. nov., Two Novel Members from a Clade of Fastidious Purple Sulfur Bacteria That Exhibit Unique Red-Shifted Light-Harvesting Capabilities.</title>
        <authorList>
            <person name="Methner A."/>
            <person name="Kuzyk S.B."/>
            <person name="Petersen J."/>
            <person name="Bauer S."/>
            <person name="Brinkmann H."/>
            <person name="Sichau K."/>
            <person name="Wanner G."/>
            <person name="Wolf J."/>
            <person name="Neumann-Schaal M."/>
            <person name="Henke P."/>
            <person name="Tank M."/>
            <person name="Sproer C."/>
            <person name="Bunk B."/>
            <person name="Overmann J."/>
        </authorList>
    </citation>
    <scope>NUCLEOTIDE SEQUENCE [LARGE SCALE GENOMIC DNA]</scope>
    <source>
        <strain evidence="13 14">DSM 6702</strain>
    </source>
</reference>
<dbReference type="PANTHER" id="PTHR30633:SF0">
    <property type="entry name" value="CYTOCHROME C-552"/>
    <property type="match status" value="1"/>
</dbReference>
<dbReference type="GO" id="GO:0042279">
    <property type="term" value="F:nitrite reductase (cytochrome, ammonia-forming) activity"/>
    <property type="evidence" value="ECO:0007669"/>
    <property type="project" value="UniProtKB-EC"/>
</dbReference>
<evidence type="ECO:0000256" key="10">
    <source>
        <dbReference type="ARBA" id="ARBA00049131"/>
    </source>
</evidence>
<keyword evidence="12" id="KW-0472">Membrane</keyword>
<keyword evidence="5" id="KW-0479">Metal-binding</keyword>
<keyword evidence="7" id="KW-0106">Calcium</keyword>
<protein>
    <recommendedName>
        <fullName evidence="3">nitrite reductase (cytochrome; ammonia-forming)</fullName>
        <ecNumber evidence="3">1.7.2.2</ecNumber>
    </recommendedName>
</protein>
<evidence type="ECO:0000256" key="2">
    <source>
        <dbReference type="ARBA" id="ARBA00009288"/>
    </source>
</evidence>
<comment type="similarity">
    <text evidence="2">Belongs to the cytochrome c-552 family.</text>
</comment>
<dbReference type="InterPro" id="IPR003321">
    <property type="entry name" value="Cyt_c552"/>
</dbReference>
<dbReference type="CDD" id="cd00548">
    <property type="entry name" value="NrfA-like"/>
    <property type="match status" value="1"/>
</dbReference>
<evidence type="ECO:0000256" key="11">
    <source>
        <dbReference type="SAM" id="MobiDB-lite"/>
    </source>
</evidence>
<dbReference type="Proteomes" id="UP001432180">
    <property type="component" value="Chromosome"/>
</dbReference>
<comment type="subcellular location">
    <subcellularLocation>
        <location evidence="1">Cell envelope</location>
    </subcellularLocation>
</comment>
<evidence type="ECO:0000256" key="9">
    <source>
        <dbReference type="ARBA" id="ARBA00023004"/>
    </source>
</evidence>
<keyword evidence="8 13" id="KW-0560">Oxidoreductase</keyword>
<dbReference type="EC" id="1.7.2.2" evidence="3"/>
<evidence type="ECO:0000256" key="12">
    <source>
        <dbReference type="SAM" id="Phobius"/>
    </source>
</evidence>
<comment type="catalytic activity">
    <reaction evidence="10">
        <text>6 Fe(III)-[cytochrome c] + NH4(+) + 2 H2O = 6 Fe(II)-[cytochrome c] + nitrite + 8 H(+)</text>
        <dbReference type="Rhea" id="RHEA:13089"/>
        <dbReference type="Rhea" id="RHEA-COMP:10350"/>
        <dbReference type="Rhea" id="RHEA-COMP:14399"/>
        <dbReference type="ChEBI" id="CHEBI:15377"/>
        <dbReference type="ChEBI" id="CHEBI:15378"/>
        <dbReference type="ChEBI" id="CHEBI:16301"/>
        <dbReference type="ChEBI" id="CHEBI:28938"/>
        <dbReference type="ChEBI" id="CHEBI:29033"/>
        <dbReference type="ChEBI" id="CHEBI:29034"/>
        <dbReference type="EC" id="1.7.2.2"/>
    </reaction>
</comment>
<dbReference type="PANTHER" id="PTHR30633">
    <property type="entry name" value="CYTOCHROME C-552 RESPIRATORY NITRITE REDUCTASE"/>
    <property type="match status" value="1"/>
</dbReference>
<keyword evidence="14" id="KW-1185">Reference proteome</keyword>
<evidence type="ECO:0000256" key="4">
    <source>
        <dbReference type="ARBA" id="ARBA00022617"/>
    </source>
</evidence>
<proteinExistence type="inferred from homology"/>
<dbReference type="Gene3D" id="1.20.140.10">
    <property type="entry name" value="Butyryl-CoA Dehydrogenase, subunit A, domain 3"/>
    <property type="match status" value="1"/>
</dbReference>
<dbReference type="SUPFAM" id="SSF48695">
    <property type="entry name" value="Multiheme cytochromes"/>
    <property type="match status" value="1"/>
</dbReference>
<keyword evidence="6" id="KW-0732">Signal</keyword>
<evidence type="ECO:0000256" key="8">
    <source>
        <dbReference type="ARBA" id="ARBA00023002"/>
    </source>
</evidence>
<accession>A0ABZ0SCQ4</accession>
<gene>
    <name evidence="13" type="primary">nrfA</name>
    <name evidence="13" type="ORF">Thiowin_03140</name>
</gene>